<keyword evidence="5" id="KW-1185">Reference proteome</keyword>
<gene>
    <name evidence="4" type="ORF">LELG_01176</name>
</gene>
<reference evidence="4 5" key="1">
    <citation type="journal article" date="2009" name="Nature">
        <title>Evolution of pathogenicity and sexual reproduction in eight Candida genomes.</title>
        <authorList>
            <person name="Butler G."/>
            <person name="Rasmussen M.D."/>
            <person name="Lin M.F."/>
            <person name="Santos M.A."/>
            <person name="Sakthikumar S."/>
            <person name="Munro C.A."/>
            <person name="Rheinbay E."/>
            <person name="Grabherr M."/>
            <person name="Forche A."/>
            <person name="Reedy J.L."/>
            <person name="Agrafioti I."/>
            <person name="Arnaud M.B."/>
            <person name="Bates S."/>
            <person name="Brown A.J."/>
            <person name="Brunke S."/>
            <person name="Costanzo M.C."/>
            <person name="Fitzpatrick D.A."/>
            <person name="de Groot P.W."/>
            <person name="Harris D."/>
            <person name="Hoyer L.L."/>
            <person name="Hube B."/>
            <person name="Klis F.M."/>
            <person name="Kodira C."/>
            <person name="Lennard N."/>
            <person name="Logue M.E."/>
            <person name="Martin R."/>
            <person name="Neiman A.M."/>
            <person name="Nikolaou E."/>
            <person name="Quail M.A."/>
            <person name="Quinn J."/>
            <person name="Santos M.C."/>
            <person name="Schmitzberger F.F."/>
            <person name="Sherlock G."/>
            <person name="Shah P."/>
            <person name="Silverstein K.A."/>
            <person name="Skrzypek M.S."/>
            <person name="Soll D."/>
            <person name="Staggs R."/>
            <person name="Stansfield I."/>
            <person name="Stumpf M.P."/>
            <person name="Sudbery P.E."/>
            <person name="Srikantha T."/>
            <person name="Zeng Q."/>
            <person name="Berman J."/>
            <person name="Berriman M."/>
            <person name="Heitman J."/>
            <person name="Gow N.A."/>
            <person name="Lorenz M.C."/>
            <person name="Birren B.W."/>
            <person name="Kellis M."/>
            <person name="Cuomo C.A."/>
        </authorList>
    </citation>
    <scope>NUCLEOTIDE SEQUENCE [LARGE SCALE GENOMIC DNA]</scope>
    <source>
        <strain evidence="5">ATCC 11503 / BCRC 21390 / CBS 2605 / JCM 1781 / NBRC 1676 / NRRL YB-4239</strain>
    </source>
</reference>
<dbReference type="SMART" id="SM00903">
    <property type="entry name" value="Flavin_Reduct"/>
    <property type="match status" value="1"/>
</dbReference>
<accession>A5DUZ0</accession>
<dbReference type="InterPro" id="IPR012349">
    <property type="entry name" value="Split_barrel_FMN-bd"/>
</dbReference>
<dbReference type="EMBL" id="CH981524">
    <property type="protein sequence ID" value="EDK42998.1"/>
    <property type="molecule type" value="Genomic_DNA"/>
</dbReference>
<dbReference type="InterPro" id="IPR002563">
    <property type="entry name" value="Flavin_Rdtase-like_dom"/>
</dbReference>
<keyword evidence="1" id="KW-0560">Oxidoreductase</keyword>
<dbReference type="eggNOG" id="ENOG502RYSQ">
    <property type="taxonomic scope" value="Eukaryota"/>
</dbReference>
<dbReference type="OMA" id="AELIMIC"/>
<dbReference type="STRING" id="379508.A5DUZ0"/>
<dbReference type="HOGENOM" id="CLU_085409_0_0_1"/>
<dbReference type="Gene3D" id="2.30.110.10">
    <property type="entry name" value="Electron Transport, Fmn-binding Protein, Chain A"/>
    <property type="match status" value="2"/>
</dbReference>
<dbReference type="GeneID" id="5235245"/>
<evidence type="ECO:0000256" key="1">
    <source>
        <dbReference type="ARBA" id="ARBA00023002"/>
    </source>
</evidence>
<feature type="region of interest" description="Disordered" evidence="2">
    <location>
        <begin position="179"/>
        <end position="208"/>
    </location>
</feature>
<dbReference type="OrthoDB" id="2015405at2759"/>
<evidence type="ECO:0000259" key="3">
    <source>
        <dbReference type="SMART" id="SM00903"/>
    </source>
</evidence>
<evidence type="ECO:0000313" key="4">
    <source>
        <dbReference type="EMBL" id="EDK42998.1"/>
    </source>
</evidence>
<dbReference type="VEuPathDB" id="FungiDB:LELG_01176"/>
<dbReference type="SUPFAM" id="SSF50475">
    <property type="entry name" value="FMN-binding split barrel"/>
    <property type="match status" value="2"/>
</dbReference>
<dbReference type="AlphaFoldDB" id="A5DUZ0"/>
<name>A5DUZ0_LODEL</name>
<dbReference type="InterPro" id="IPR050268">
    <property type="entry name" value="NADH-dep_flavin_reductase"/>
</dbReference>
<sequence>MYTSNRYTCCSIISRFNFCNLRTFHNAKRTSSLSSAPISEQFRQTMSRITSPAMILTAGIPRSNIEPLKLPLFSLLQLPVMSQTTISHKKTSIEAADHDKSQLHGMTLGSVCSLSVFPTPLLQFNLHLPSYTSDNLHKFKYLAIHLMPPTHRSAYLSRIFAKGKKIDMRGKKWTPLGSKLVQQQQQPPPPQQQQHQKKKQRQKQVEEDKVDGEVFHEMTVPFQELDFGIDYRFQSVNISEISDTLINEDNHPAGLEDFIDIPVLNEAELIMICKCRQNLEVDQHEVWIVEVLQIVTNAKYNHSKTGGLLYFNQGFHRVGEAITENESEKHRKR</sequence>
<dbReference type="KEGG" id="lel:PVL30_001145"/>
<dbReference type="GO" id="GO:0010181">
    <property type="term" value="F:FMN binding"/>
    <property type="evidence" value="ECO:0007669"/>
    <property type="project" value="InterPro"/>
</dbReference>
<dbReference type="Proteomes" id="UP000001996">
    <property type="component" value="Unassembled WGS sequence"/>
</dbReference>
<evidence type="ECO:0000313" key="5">
    <source>
        <dbReference type="Proteomes" id="UP000001996"/>
    </source>
</evidence>
<feature type="domain" description="Flavin reductase like" evidence="3">
    <location>
        <begin position="46"/>
        <end position="317"/>
    </location>
</feature>
<evidence type="ECO:0000256" key="2">
    <source>
        <dbReference type="SAM" id="MobiDB-lite"/>
    </source>
</evidence>
<dbReference type="InParanoid" id="A5DUZ0"/>
<dbReference type="GO" id="GO:0042602">
    <property type="term" value="F:riboflavin reductase (NADPH) activity"/>
    <property type="evidence" value="ECO:0007669"/>
    <property type="project" value="TreeGrafter"/>
</dbReference>
<dbReference type="Pfam" id="PF01613">
    <property type="entry name" value="Flavin_Reduct"/>
    <property type="match status" value="1"/>
</dbReference>
<dbReference type="PANTHER" id="PTHR30466:SF1">
    <property type="entry name" value="FMN REDUCTASE (NADH) RUTF"/>
    <property type="match status" value="1"/>
</dbReference>
<dbReference type="PANTHER" id="PTHR30466">
    <property type="entry name" value="FLAVIN REDUCTASE"/>
    <property type="match status" value="1"/>
</dbReference>
<organism evidence="4 5">
    <name type="scientific">Lodderomyces elongisporus (strain ATCC 11503 / CBS 2605 / JCM 1781 / NBRC 1676 / NRRL YB-4239)</name>
    <name type="common">Yeast</name>
    <name type="synonym">Saccharomyces elongisporus</name>
    <dbReference type="NCBI Taxonomy" id="379508"/>
    <lineage>
        <taxon>Eukaryota</taxon>
        <taxon>Fungi</taxon>
        <taxon>Dikarya</taxon>
        <taxon>Ascomycota</taxon>
        <taxon>Saccharomycotina</taxon>
        <taxon>Pichiomycetes</taxon>
        <taxon>Debaryomycetaceae</taxon>
        <taxon>Candida/Lodderomyces clade</taxon>
        <taxon>Lodderomyces</taxon>
    </lineage>
</organism>
<proteinExistence type="predicted"/>
<protein>
    <recommendedName>
        <fullName evidence="3">Flavin reductase like domain-containing protein</fullName>
    </recommendedName>
</protein>